<dbReference type="PANTHER" id="PTHR30483:SF6">
    <property type="entry name" value="PERIPLASMIC BINDING PROTEIN OF ABC TRANSPORTER FOR NATURAL AMINO ACIDS"/>
    <property type="match status" value="1"/>
</dbReference>
<evidence type="ECO:0000256" key="2">
    <source>
        <dbReference type="ARBA" id="ARBA00022729"/>
    </source>
</evidence>
<dbReference type="InterPro" id="IPR028082">
    <property type="entry name" value="Peripla_BP_I"/>
</dbReference>
<protein>
    <submittedName>
        <fullName evidence="4">ABC transporter permease</fullName>
    </submittedName>
</protein>
<name>A0A809RNT0_9PROT</name>
<dbReference type="KEGG" id="ddz:DSYM_19310"/>
<dbReference type="InterPro" id="IPR051010">
    <property type="entry name" value="BCAA_transport"/>
</dbReference>
<comment type="similarity">
    <text evidence="1">Belongs to the leucine-binding protein family.</text>
</comment>
<organism evidence="4 5">
    <name type="scientific">Candidatus Desulfobacillus denitrificans</name>
    <dbReference type="NCBI Taxonomy" id="2608985"/>
    <lineage>
        <taxon>Bacteria</taxon>
        <taxon>Pseudomonadati</taxon>
        <taxon>Pseudomonadota</taxon>
        <taxon>Betaproteobacteria</taxon>
        <taxon>Candidatus Desulfobacillus</taxon>
    </lineage>
</organism>
<feature type="domain" description="Leucine-binding protein" evidence="3">
    <location>
        <begin position="41"/>
        <end position="378"/>
    </location>
</feature>
<proteinExistence type="inferred from homology"/>
<dbReference type="Pfam" id="PF10518">
    <property type="entry name" value="TAT_signal"/>
    <property type="match status" value="1"/>
</dbReference>
<sequence>MSSNEKGFDRREFLKGTAAVAGATAVGTLAPFGLAQAQSGKIKVGLMLPYTGTYAALGVAITNGFKLAVEERGGKLGGREIEYIVVDDESNPAKAPENANKLIQRDKVDVVIGTVHSGVALGMAKVIRETGTLWINPNAGADEVTGPLCAPNIFRTSFSNWQSTYALGKVLKAEGRKTAVFITWKYAAGEQMMAGFKEGFEKEGGKLVKELYTPFPQVEFQALLTEIASIKPDAVVAFFAGGGAAKFLKDYAAAGLKGKIPLYGSGFLTDGVLEAVGDAAEGVETTLHYADSLNTKKDNAFRLAYAKTYKLQPDVYAVQGYDAGQLLAAGLDAVKGDISSKAAMIKAMEAAKIDSPRGTWTLSKAHNPVQDMYLRKVVGKQNLVQGVAFKALADPARGCKA</sequence>
<gene>
    <name evidence="4" type="ORF">DSYM_19310</name>
</gene>
<dbReference type="Gene3D" id="3.40.50.2300">
    <property type="match status" value="2"/>
</dbReference>
<dbReference type="PANTHER" id="PTHR30483">
    <property type="entry name" value="LEUCINE-SPECIFIC-BINDING PROTEIN"/>
    <property type="match status" value="1"/>
</dbReference>
<dbReference type="InterPro" id="IPR006311">
    <property type="entry name" value="TAT_signal"/>
</dbReference>
<accession>A0A809RNT0</accession>
<reference evidence="4" key="1">
    <citation type="journal article" name="DNA Res.">
        <title>The physiological potential of anammox bacteria as revealed by their core genome structure.</title>
        <authorList>
            <person name="Okubo T."/>
            <person name="Toyoda A."/>
            <person name="Fukuhara K."/>
            <person name="Uchiyama I."/>
            <person name="Harigaya Y."/>
            <person name="Kuroiwa M."/>
            <person name="Suzuki T."/>
            <person name="Murakami Y."/>
            <person name="Suwa Y."/>
            <person name="Takami H."/>
        </authorList>
    </citation>
    <scope>NUCLEOTIDE SEQUENCE</scope>
    <source>
        <strain evidence="4">317325-3</strain>
    </source>
</reference>
<evidence type="ECO:0000256" key="1">
    <source>
        <dbReference type="ARBA" id="ARBA00010062"/>
    </source>
</evidence>
<dbReference type="InterPro" id="IPR019546">
    <property type="entry name" value="TAT_signal_bac_arc"/>
</dbReference>
<dbReference type="NCBIfam" id="TIGR01409">
    <property type="entry name" value="TAT_signal_seq"/>
    <property type="match status" value="1"/>
</dbReference>
<dbReference type="EMBL" id="AP021857">
    <property type="protein sequence ID" value="BBO21232.1"/>
    <property type="molecule type" value="Genomic_DNA"/>
</dbReference>
<dbReference type="AlphaFoldDB" id="A0A809RNT0"/>
<dbReference type="Proteomes" id="UP000662914">
    <property type="component" value="Chromosome"/>
</dbReference>
<evidence type="ECO:0000259" key="3">
    <source>
        <dbReference type="Pfam" id="PF13458"/>
    </source>
</evidence>
<dbReference type="SUPFAM" id="SSF53822">
    <property type="entry name" value="Periplasmic binding protein-like I"/>
    <property type="match status" value="1"/>
</dbReference>
<evidence type="ECO:0000313" key="4">
    <source>
        <dbReference type="EMBL" id="BBO21232.1"/>
    </source>
</evidence>
<dbReference type="CDD" id="cd20014">
    <property type="entry name" value="PBP1_RPA0668_benzoate-like"/>
    <property type="match status" value="1"/>
</dbReference>
<keyword evidence="2" id="KW-0732">Signal</keyword>
<evidence type="ECO:0000313" key="5">
    <source>
        <dbReference type="Proteomes" id="UP000662914"/>
    </source>
</evidence>
<dbReference type="InterPro" id="IPR028081">
    <property type="entry name" value="Leu-bd"/>
</dbReference>
<dbReference type="Pfam" id="PF13458">
    <property type="entry name" value="Peripla_BP_6"/>
    <property type="match status" value="1"/>
</dbReference>
<dbReference type="PROSITE" id="PS51318">
    <property type="entry name" value="TAT"/>
    <property type="match status" value="1"/>
</dbReference>